<name>A0A5J4YN57_PORPP</name>
<feature type="compositionally biased region" description="Basic residues" evidence="4">
    <location>
        <begin position="442"/>
        <end position="451"/>
    </location>
</feature>
<feature type="compositionally biased region" description="Low complexity" evidence="4">
    <location>
        <begin position="471"/>
        <end position="482"/>
    </location>
</feature>
<dbReference type="InterPro" id="IPR028307">
    <property type="entry name" value="Lin-54_fam"/>
</dbReference>
<comment type="caution">
    <text evidence="6">The sequence shown here is derived from an EMBL/GenBank/DDBJ whole genome shotgun (WGS) entry which is preliminary data.</text>
</comment>
<feature type="region of interest" description="Disordered" evidence="4">
    <location>
        <begin position="424"/>
        <end position="482"/>
    </location>
</feature>
<feature type="region of interest" description="Disordered" evidence="4">
    <location>
        <begin position="32"/>
        <end position="59"/>
    </location>
</feature>
<dbReference type="InterPro" id="IPR033467">
    <property type="entry name" value="Tesmin/TSO1-like_CXC"/>
</dbReference>
<dbReference type="OrthoDB" id="4203at2759"/>
<dbReference type="SMART" id="SM01114">
    <property type="entry name" value="CXC"/>
    <property type="match status" value="2"/>
</dbReference>
<evidence type="ECO:0000256" key="4">
    <source>
        <dbReference type="SAM" id="MobiDB-lite"/>
    </source>
</evidence>
<proteinExistence type="inferred from homology"/>
<sequence>MAGPAVPVHSGGRAVVENAAAAKEAFEGLTSPFRKEGHESASVSVSPHALKEGGARAAHGLRGSEFVEIEMQRNAPQDHDQDQIHTPTTSDGVRMKGASTLRCEKGKGSAASGNPAVESSETTSEASGAKRESEFRRHLQQAAHQGHGPGLPSHEQAKSAETRESPHRSDQASYESSASFPPEASLLRIRNNVNDHSLADHALSVLARAGEIEVARSLQNTPAKRTKSARGTPRKATKSITKKNGAAVSPLDTLTPVKQPQSKRTSHVIPSPKQIVGGADSARARLTEGAGAGPSRTCSCVRSQCIQQYCVCFKAGGVCSPHCTCNNCLNNENNEALREARISQVQERYPLAFTSKVLAAHVEGGTKPVMVHARGCHCLKSHCLKGYCECFEAGTVCSDRCVCVNCKNFAGSEELEAKNCDKASDLGRNSMAGSEMSLERKPRNKKRARGRRVPDMDDSTSERPRDPSPHSRPSSVQSPVQSVAARGLGELNAEPVVGASDSSKSIEKVVPLEIVKDDIADLMRLARDLGAKENDQQASWVHRVSVVPSCFMHMICRGLRGGIFTPVKLSIHQIRESAQKKRELLLDILVLDAAQPGVLAHAALDIRLTPHGGALFSTMRRTGRIRGSTSCFSAVLQ</sequence>
<dbReference type="Proteomes" id="UP000324585">
    <property type="component" value="Unassembled WGS sequence"/>
</dbReference>
<comment type="subcellular location">
    <subcellularLocation>
        <location evidence="1">Nucleus</location>
    </subcellularLocation>
</comment>
<evidence type="ECO:0000256" key="2">
    <source>
        <dbReference type="ARBA" id="ARBA00007267"/>
    </source>
</evidence>
<comment type="similarity">
    <text evidence="2">Belongs to the lin-54 family.</text>
</comment>
<feature type="region of interest" description="Disordered" evidence="4">
    <location>
        <begin position="217"/>
        <end position="275"/>
    </location>
</feature>
<dbReference type="GO" id="GO:0006355">
    <property type="term" value="P:regulation of DNA-templated transcription"/>
    <property type="evidence" value="ECO:0007669"/>
    <property type="project" value="TreeGrafter"/>
</dbReference>
<evidence type="ECO:0000313" key="6">
    <source>
        <dbReference type="EMBL" id="KAA8492400.1"/>
    </source>
</evidence>
<evidence type="ECO:0000256" key="3">
    <source>
        <dbReference type="ARBA" id="ARBA00023242"/>
    </source>
</evidence>
<accession>A0A5J4YN57</accession>
<dbReference type="PANTHER" id="PTHR12446">
    <property type="entry name" value="TESMIN/TSO1-RELATED"/>
    <property type="match status" value="1"/>
</dbReference>
<keyword evidence="3" id="KW-0539">Nucleus</keyword>
<dbReference type="AlphaFoldDB" id="A0A5J4YN57"/>
<feature type="compositionally biased region" description="Basic residues" evidence="4">
    <location>
        <begin position="224"/>
        <end position="241"/>
    </location>
</feature>
<dbReference type="GO" id="GO:0005634">
    <property type="term" value="C:nucleus"/>
    <property type="evidence" value="ECO:0007669"/>
    <property type="project" value="UniProtKB-SubCell"/>
</dbReference>
<keyword evidence="7" id="KW-1185">Reference proteome</keyword>
<gene>
    <name evidence="6" type="ORF">FVE85_7907</name>
</gene>
<feature type="compositionally biased region" description="Basic and acidic residues" evidence="4">
    <location>
        <begin position="452"/>
        <end position="469"/>
    </location>
</feature>
<evidence type="ECO:0000256" key="1">
    <source>
        <dbReference type="ARBA" id="ARBA00004123"/>
    </source>
</evidence>
<dbReference type="EMBL" id="VRMN01000009">
    <property type="protein sequence ID" value="KAA8492400.1"/>
    <property type="molecule type" value="Genomic_DNA"/>
</dbReference>
<reference evidence="7" key="1">
    <citation type="journal article" date="2019" name="Nat. Commun.">
        <title>Expansion of phycobilisome linker gene families in mesophilic red algae.</title>
        <authorList>
            <person name="Lee J."/>
            <person name="Kim D."/>
            <person name="Bhattacharya D."/>
            <person name="Yoon H.S."/>
        </authorList>
    </citation>
    <scope>NUCLEOTIDE SEQUENCE [LARGE SCALE GENOMIC DNA]</scope>
    <source>
        <strain evidence="7">CCMP 1328</strain>
    </source>
</reference>
<feature type="compositionally biased region" description="Basic and acidic residues" evidence="4">
    <location>
        <begin position="128"/>
        <end position="137"/>
    </location>
</feature>
<evidence type="ECO:0000259" key="5">
    <source>
        <dbReference type="PROSITE" id="PS51634"/>
    </source>
</evidence>
<feature type="domain" description="CRC" evidence="5">
    <location>
        <begin position="294"/>
        <end position="411"/>
    </location>
</feature>
<dbReference type="InterPro" id="IPR005172">
    <property type="entry name" value="CRC"/>
</dbReference>
<feature type="compositionally biased region" description="Basic and acidic residues" evidence="4">
    <location>
        <begin position="155"/>
        <end position="170"/>
    </location>
</feature>
<feature type="region of interest" description="Disordered" evidence="4">
    <location>
        <begin position="74"/>
        <end position="180"/>
    </location>
</feature>
<evidence type="ECO:0000313" key="7">
    <source>
        <dbReference type="Proteomes" id="UP000324585"/>
    </source>
</evidence>
<organism evidence="6 7">
    <name type="scientific">Porphyridium purpureum</name>
    <name type="common">Red alga</name>
    <name type="synonym">Porphyridium cruentum</name>
    <dbReference type="NCBI Taxonomy" id="35688"/>
    <lineage>
        <taxon>Eukaryota</taxon>
        <taxon>Rhodophyta</taxon>
        <taxon>Bangiophyceae</taxon>
        <taxon>Porphyridiales</taxon>
        <taxon>Porphyridiaceae</taxon>
        <taxon>Porphyridium</taxon>
    </lineage>
</organism>
<dbReference type="PROSITE" id="PS51634">
    <property type="entry name" value="CRC"/>
    <property type="match status" value="1"/>
</dbReference>
<dbReference type="Pfam" id="PF03638">
    <property type="entry name" value="TCR"/>
    <property type="match status" value="2"/>
</dbReference>
<dbReference type="PANTHER" id="PTHR12446:SF34">
    <property type="entry name" value="PROTEIN LIN-54 HOMOLOG"/>
    <property type="match status" value="1"/>
</dbReference>
<protein>
    <submittedName>
        <fullName evidence="6">Protein tesmin/TSO1-like CXC 5</fullName>
    </submittedName>
</protein>